<dbReference type="OrthoDB" id="1926238at2759"/>
<protein>
    <submittedName>
        <fullName evidence="2">Uncharacterized protein</fullName>
    </submittedName>
</protein>
<evidence type="ECO:0000313" key="3">
    <source>
        <dbReference type="Proteomes" id="UP000236161"/>
    </source>
</evidence>
<feature type="compositionally biased region" description="Polar residues" evidence="1">
    <location>
        <begin position="489"/>
        <end position="514"/>
    </location>
</feature>
<evidence type="ECO:0000256" key="1">
    <source>
        <dbReference type="SAM" id="MobiDB-lite"/>
    </source>
</evidence>
<feature type="region of interest" description="Disordered" evidence="1">
    <location>
        <begin position="484"/>
        <end position="534"/>
    </location>
</feature>
<accession>A0A2I0BAX5</accession>
<feature type="compositionally biased region" description="Polar residues" evidence="1">
    <location>
        <begin position="521"/>
        <end position="534"/>
    </location>
</feature>
<evidence type="ECO:0000313" key="2">
    <source>
        <dbReference type="EMBL" id="PKA64940.1"/>
    </source>
</evidence>
<dbReference type="PANTHER" id="PTHR31267">
    <property type="entry name" value="DENTIN SIALOPHOSPHOPROTEIN-LIKE PROTEIN"/>
    <property type="match status" value="1"/>
</dbReference>
<reference evidence="2 3" key="1">
    <citation type="journal article" date="2017" name="Nature">
        <title>The Apostasia genome and the evolution of orchids.</title>
        <authorList>
            <person name="Zhang G.Q."/>
            <person name="Liu K.W."/>
            <person name="Li Z."/>
            <person name="Lohaus R."/>
            <person name="Hsiao Y.Y."/>
            <person name="Niu S.C."/>
            <person name="Wang J.Y."/>
            <person name="Lin Y.C."/>
            <person name="Xu Q."/>
            <person name="Chen L.J."/>
            <person name="Yoshida K."/>
            <person name="Fujiwara S."/>
            <person name="Wang Z.W."/>
            <person name="Zhang Y.Q."/>
            <person name="Mitsuda N."/>
            <person name="Wang M."/>
            <person name="Liu G.H."/>
            <person name="Pecoraro L."/>
            <person name="Huang H.X."/>
            <person name="Xiao X.J."/>
            <person name="Lin M."/>
            <person name="Wu X.Y."/>
            <person name="Wu W.L."/>
            <person name="Chen Y.Y."/>
            <person name="Chang S.B."/>
            <person name="Sakamoto S."/>
            <person name="Ohme-Takagi M."/>
            <person name="Yagi M."/>
            <person name="Zeng S.J."/>
            <person name="Shen C.Y."/>
            <person name="Yeh C.M."/>
            <person name="Luo Y.B."/>
            <person name="Tsai W.C."/>
            <person name="Van de Peer Y."/>
            <person name="Liu Z.J."/>
        </authorList>
    </citation>
    <scope>NUCLEOTIDE SEQUENCE [LARGE SCALE GENOMIC DNA]</scope>
    <source>
        <strain evidence="3">cv. Shenzhen</strain>
        <tissue evidence="2">Stem</tissue>
    </source>
</reference>
<sequence length="1661" mass="182569">MSHSHLRQQQGSYEMQWKHHLLAKQMQEIQRQQQVHQLNLGARQHNVLNQFSGAAGQVVVPDLPTMMSSLPVTHASNYIPGELIGGEPKSHSSSPIFITGNMNWGPHTNFQVMEGLPDGLVFSTDHGQSVQSMGYDGGQQDQSLHGIPVPVSAGSMHNYLQLQAMSHDSTSLNLMSKLGENHSEMTVIQPFLFDQFHNDLHAVQNEGYTSASDVTGRQGSAVSQSIQRANHMVGVSFPDFQDRQQQTGWLGKSHASMAAPAVTSRAATRLDPTEEKLLFGGDEDADWSVSLGGSSNSVAGGYLNGYPIPNNDCRNLFPSIQSGTWSALMQEALEVSSSDTGLREEWSGLNIQKREPQGGSNPDILSESEKQNAASEGNGNLFNAYSFTSKPLSLSSAANSIQSFRSMPGSEHSLKLPFEENERITDYSIPSTQQLPKEAIRSHLNLNHQLNNFMGNTLQGRQHQLNVPNSFWAIQTNQQVVNHADSSEMGRNSQERQPSWFDQQKIPSCNVTNKSNDKLTDQSIQSPSSDESQVLRMNQYPQSDDMNATKHMEINLVGNMGKVGGNEGPVSFASVERSESAESDSQYHNLPGEYSYVRDFTNPKMLDAFGSSIVTNQQLVNRRPVDPVRHITADPLLNGNEKNLVNHSNQLSRFHRALDIKAFANNDSGEMHDSKKGTDSYALSHLHHNCNIDKGNNTDNSLVTGNGCGHFLSIGQDPAGQSHRKPLHSQKFQFHPMGNMETNVDPASQECHKTNSQDSSHALFWCLKNKDKEHLVNSKFAGLLASADSSEAGKGCLIDSEEKEPLSQLRNSDAFCIPTTQSLNATMSHFTQDEWTGLTRSDQSDDHHCAVPHSLQNAPSSMAEAAASDISTSHLQHSHSNLLYGSGLELAPPSQNLSTSDHSLAMHASQKVASKFGQTNVELAGETAQLPWSSSATTVADKEILHSSIQGSSMRMNSYLRNQSVAKHQHTNYSTTQLEQPMNQLINRADADSHPHATHRSLTDQTFQASLRDTPGKVLASGPSSLVNNGVYVASKLQTQDGGYSDMINASYHQMNATQHHRILETKPPSQSSARSEISRQSFPPNILNNVWRNAATKKMVANLLQSVNPLQQPSKVDGQSTAIGGNALSEMGVCSVNSQQLTYGEEYAPKENSEQNFILGMEEHSGAISTCHMPEQGSKIPSDRSSDVSVSCLGGLHHQEQVSKMDNQKGKLILPAVSIINRDVNKPDYSLLQQMQALKGSDTSKITVKRFKVTDGCIDGLMEDKAGQRYVGELNTVLRESDAGDRGTESLSLSSRDQERGADLLSHCIGDLASLGPGSYLRHHGLPNRSVSGSMLPFPRGNELSPVTSQPSVSLESLQMCAKAASERYVSAKPNESMDNSALIKKSVDSLQVNSSAVDLANQHPSHHLNIMLSDKNFPPVQKKRKFVTSDSLPWHKVVTHSVGRLQSLSMAERKWSRATNRLIEKIEDDIDHTEDAPSMTRSSRRLIVTTQLMQQVFPHLPAKHLSADALTSYEEVVYRIAKQSIGEACSLISCVESDSPLLLENGNMMSENYHTSKRTREEFFSNVLEGFSENLRRLQSNFSRLEGESSIIDLRMDCQDVDRGSIINRFAKFHGRVPAHGIESSSTSDTASHRSFLQRNVTAVPMPRNLPERVICFSL</sequence>
<feature type="compositionally biased region" description="Basic and acidic residues" evidence="1">
    <location>
        <begin position="347"/>
        <end position="356"/>
    </location>
</feature>
<dbReference type="PANTHER" id="PTHR31267:SF2">
    <property type="entry name" value="EXPRESSED PROTEIN"/>
    <property type="match status" value="1"/>
</dbReference>
<gene>
    <name evidence="2" type="ORF">AXF42_Ash011542</name>
</gene>
<dbReference type="Proteomes" id="UP000236161">
    <property type="component" value="Unassembled WGS sequence"/>
</dbReference>
<keyword evidence="3" id="KW-1185">Reference proteome</keyword>
<proteinExistence type="predicted"/>
<dbReference type="STRING" id="1088818.A0A2I0BAX5"/>
<name>A0A2I0BAX5_9ASPA</name>
<feature type="region of interest" description="Disordered" evidence="1">
    <location>
        <begin position="347"/>
        <end position="377"/>
    </location>
</feature>
<organism evidence="2 3">
    <name type="scientific">Apostasia shenzhenica</name>
    <dbReference type="NCBI Taxonomy" id="1088818"/>
    <lineage>
        <taxon>Eukaryota</taxon>
        <taxon>Viridiplantae</taxon>
        <taxon>Streptophyta</taxon>
        <taxon>Embryophyta</taxon>
        <taxon>Tracheophyta</taxon>
        <taxon>Spermatophyta</taxon>
        <taxon>Magnoliopsida</taxon>
        <taxon>Liliopsida</taxon>
        <taxon>Asparagales</taxon>
        <taxon>Orchidaceae</taxon>
        <taxon>Apostasioideae</taxon>
        <taxon>Apostasia</taxon>
    </lineage>
</organism>
<dbReference type="EMBL" id="KZ451899">
    <property type="protein sequence ID" value="PKA64940.1"/>
    <property type="molecule type" value="Genomic_DNA"/>
</dbReference>